<organism evidence="1 2">
    <name type="scientific">Psychrobacter faecalis</name>
    <dbReference type="NCBI Taxonomy" id="180588"/>
    <lineage>
        <taxon>Bacteria</taxon>
        <taxon>Pseudomonadati</taxon>
        <taxon>Pseudomonadota</taxon>
        <taxon>Gammaproteobacteria</taxon>
        <taxon>Moraxellales</taxon>
        <taxon>Moraxellaceae</taxon>
        <taxon>Psychrobacter</taxon>
    </lineage>
</organism>
<gene>
    <name evidence="1" type="ORF">Q8P09_12220</name>
</gene>
<proteinExistence type="predicted"/>
<name>A0ABT9HJ87_9GAMM</name>
<dbReference type="EMBL" id="JAVAJI010000027">
    <property type="protein sequence ID" value="MDP4545840.1"/>
    <property type="molecule type" value="Genomic_DNA"/>
</dbReference>
<protein>
    <submittedName>
        <fullName evidence="1">Uncharacterized protein</fullName>
    </submittedName>
</protein>
<evidence type="ECO:0000313" key="2">
    <source>
        <dbReference type="Proteomes" id="UP001228171"/>
    </source>
</evidence>
<sequence length="95" mass="10437">MMTLNTELEAARLYEDMFGKKYFSGGVAYKVQADDGSATVSTIMHGKDGGEVFRKAQCLITSDKGIFFDIIIADTAQFTPISITPSQYIKPSDLE</sequence>
<accession>A0ABT9HJ87</accession>
<keyword evidence="2" id="KW-1185">Reference proteome</keyword>
<evidence type="ECO:0000313" key="1">
    <source>
        <dbReference type="EMBL" id="MDP4545840.1"/>
    </source>
</evidence>
<reference evidence="1 2" key="1">
    <citation type="submission" date="2023-08" db="EMBL/GenBank/DDBJ databases">
        <authorList>
            <person name="Kumar R."/>
        </authorList>
    </citation>
    <scope>NUCLEOTIDE SEQUENCE [LARGE SCALE GENOMIC DNA]</scope>
    <source>
        <strain evidence="1 2">LUR13</strain>
    </source>
</reference>
<dbReference type="RefSeq" id="WP_305936036.1">
    <property type="nucleotide sequence ID" value="NZ_JAVAJI010000027.1"/>
</dbReference>
<comment type="caution">
    <text evidence="1">The sequence shown here is derived from an EMBL/GenBank/DDBJ whole genome shotgun (WGS) entry which is preliminary data.</text>
</comment>
<dbReference type="Proteomes" id="UP001228171">
    <property type="component" value="Unassembled WGS sequence"/>
</dbReference>